<dbReference type="EMBL" id="JBHSDK010000014">
    <property type="protein sequence ID" value="MFC4335595.1"/>
    <property type="molecule type" value="Genomic_DNA"/>
</dbReference>
<comment type="caution">
    <text evidence="2">The sequence shown here is derived from an EMBL/GenBank/DDBJ whole genome shotgun (WGS) entry which is preliminary data.</text>
</comment>
<reference evidence="3" key="1">
    <citation type="journal article" date="2019" name="Int. J. Syst. Evol. Microbiol.">
        <title>The Global Catalogue of Microorganisms (GCM) 10K type strain sequencing project: providing services to taxonomists for standard genome sequencing and annotation.</title>
        <authorList>
            <consortium name="The Broad Institute Genomics Platform"/>
            <consortium name="The Broad Institute Genome Sequencing Center for Infectious Disease"/>
            <person name="Wu L."/>
            <person name="Ma J."/>
        </authorList>
    </citation>
    <scope>NUCLEOTIDE SEQUENCE [LARGE SCALE GENOMIC DNA]</scope>
    <source>
        <strain evidence="3">IBRC-M 10908</strain>
    </source>
</reference>
<proteinExistence type="predicted"/>
<evidence type="ECO:0000313" key="3">
    <source>
        <dbReference type="Proteomes" id="UP001595823"/>
    </source>
</evidence>
<feature type="compositionally biased region" description="Low complexity" evidence="1">
    <location>
        <begin position="141"/>
        <end position="150"/>
    </location>
</feature>
<keyword evidence="3" id="KW-1185">Reference proteome</keyword>
<protein>
    <submittedName>
        <fullName evidence="2">Uncharacterized protein</fullName>
    </submittedName>
</protein>
<feature type="compositionally biased region" description="Pro residues" evidence="1">
    <location>
        <begin position="128"/>
        <end position="140"/>
    </location>
</feature>
<feature type="region of interest" description="Disordered" evidence="1">
    <location>
        <begin position="41"/>
        <end position="165"/>
    </location>
</feature>
<feature type="compositionally biased region" description="Acidic residues" evidence="1">
    <location>
        <begin position="85"/>
        <end position="106"/>
    </location>
</feature>
<dbReference type="RefSeq" id="WP_380620614.1">
    <property type="nucleotide sequence ID" value="NZ_JBHSDK010000014.1"/>
</dbReference>
<evidence type="ECO:0000313" key="2">
    <source>
        <dbReference type="EMBL" id="MFC4335595.1"/>
    </source>
</evidence>
<name>A0ABV8TXT7_9ACTN</name>
<gene>
    <name evidence="2" type="ORF">ACFPET_10330</name>
</gene>
<organism evidence="2 3">
    <name type="scientific">Salininema proteolyticum</name>
    <dbReference type="NCBI Taxonomy" id="1607685"/>
    <lineage>
        <taxon>Bacteria</taxon>
        <taxon>Bacillati</taxon>
        <taxon>Actinomycetota</taxon>
        <taxon>Actinomycetes</taxon>
        <taxon>Glycomycetales</taxon>
        <taxon>Glycomycetaceae</taxon>
        <taxon>Salininema</taxon>
    </lineage>
</organism>
<dbReference type="Proteomes" id="UP001595823">
    <property type="component" value="Unassembled WGS sequence"/>
</dbReference>
<evidence type="ECO:0000256" key="1">
    <source>
        <dbReference type="SAM" id="MobiDB-lite"/>
    </source>
</evidence>
<sequence>MPSAENPRRRSSRPRRLAMYLSVPAAALGAAAAGWAVFGPVPAYWDGAADPDPATVTPGWSSPGADTRGQEGEGETSPLWIPETEGADEDGEQSPTAEPEDSEPAESGELTPVDPPSDSRPPENGSPSPSPSLSPSPSESPSPTDTGSPSEDPDEVPPTEKDGEG</sequence>
<accession>A0ABV8TXT7</accession>